<proteinExistence type="predicted"/>
<keyword evidence="1" id="KW-1133">Transmembrane helix</keyword>
<comment type="caution">
    <text evidence="2">The sequence shown here is derived from an EMBL/GenBank/DDBJ whole genome shotgun (WGS) entry which is preliminary data.</text>
</comment>
<dbReference type="RefSeq" id="WP_170230176.1">
    <property type="nucleotide sequence ID" value="NZ_BJXX01000058.1"/>
</dbReference>
<dbReference type="AlphaFoldDB" id="A0A511V4W2"/>
<evidence type="ECO:0000313" key="2">
    <source>
        <dbReference type="EMBL" id="GEN33967.1"/>
    </source>
</evidence>
<protein>
    <submittedName>
        <fullName evidence="2">Uncharacterized protein</fullName>
    </submittedName>
</protein>
<keyword evidence="3" id="KW-1185">Reference proteome</keyword>
<keyword evidence="1" id="KW-0812">Transmembrane</keyword>
<evidence type="ECO:0000256" key="1">
    <source>
        <dbReference type="SAM" id="Phobius"/>
    </source>
</evidence>
<dbReference type="EMBL" id="BJXX01000058">
    <property type="protein sequence ID" value="GEN33967.1"/>
    <property type="molecule type" value="Genomic_DNA"/>
</dbReference>
<evidence type="ECO:0000313" key="3">
    <source>
        <dbReference type="Proteomes" id="UP000321157"/>
    </source>
</evidence>
<accession>A0A511V4W2</accession>
<gene>
    <name evidence="2" type="ORF">ADA01nite_14270</name>
</gene>
<feature type="transmembrane region" description="Helical" evidence="1">
    <location>
        <begin position="28"/>
        <end position="49"/>
    </location>
</feature>
<sequence length="52" mass="6248">MDCDHKQEQIQKLIMEAHMRQAKRSVTFILILYIAYFAIRGMHFIYQLIFGS</sequence>
<keyword evidence="1" id="KW-0472">Membrane</keyword>
<reference evidence="2 3" key="1">
    <citation type="submission" date="2019-07" db="EMBL/GenBank/DDBJ databases">
        <title>Whole genome shotgun sequence of Aneurinibacillus danicus NBRC 102444.</title>
        <authorList>
            <person name="Hosoyama A."/>
            <person name="Uohara A."/>
            <person name="Ohji S."/>
            <person name="Ichikawa N."/>
        </authorList>
    </citation>
    <scope>NUCLEOTIDE SEQUENCE [LARGE SCALE GENOMIC DNA]</scope>
    <source>
        <strain evidence="2 3">NBRC 102444</strain>
    </source>
</reference>
<dbReference type="Proteomes" id="UP000321157">
    <property type="component" value="Unassembled WGS sequence"/>
</dbReference>
<name>A0A511V4W2_9BACL</name>
<organism evidence="2 3">
    <name type="scientific">Aneurinibacillus danicus</name>
    <dbReference type="NCBI Taxonomy" id="267746"/>
    <lineage>
        <taxon>Bacteria</taxon>
        <taxon>Bacillati</taxon>
        <taxon>Bacillota</taxon>
        <taxon>Bacilli</taxon>
        <taxon>Bacillales</taxon>
        <taxon>Paenibacillaceae</taxon>
        <taxon>Aneurinibacillus group</taxon>
        <taxon>Aneurinibacillus</taxon>
    </lineage>
</organism>